<feature type="compositionally biased region" description="Basic and acidic residues" evidence="1">
    <location>
        <begin position="1"/>
        <end position="12"/>
    </location>
</feature>
<gene>
    <name evidence="2" type="ORF">LITE_LOCUS38829</name>
</gene>
<dbReference type="Proteomes" id="UP001154282">
    <property type="component" value="Unassembled WGS sequence"/>
</dbReference>
<protein>
    <submittedName>
        <fullName evidence="2">Uncharacterized protein</fullName>
    </submittedName>
</protein>
<accession>A0AAV0PK01</accession>
<proteinExistence type="predicted"/>
<feature type="compositionally biased region" description="Polar residues" evidence="1">
    <location>
        <begin position="109"/>
        <end position="120"/>
    </location>
</feature>
<dbReference type="EMBL" id="CAMGYJ010000009">
    <property type="protein sequence ID" value="CAI0471211.1"/>
    <property type="molecule type" value="Genomic_DNA"/>
</dbReference>
<feature type="region of interest" description="Disordered" evidence="1">
    <location>
        <begin position="1"/>
        <end position="44"/>
    </location>
</feature>
<keyword evidence="3" id="KW-1185">Reference proteome</keyword>
<feature type="region of interest" description="Disordered" evidence="1">
    <location>
        <begin position="97"/>
        <end position="120"/>
    </location>
</feature>
<organism evidence="2 3">
    <name type="scientific">Linum tenue</name>
    <dbReference type="NCBI Taxonomy" id="586396"/>
    <lineage>
        <taxon>Eukaryota</taxon>
        <taxon>Viridiplantae</taxon>
        <taxon>Streptophyta</taxon>
        <taxon>Embryophyta</taxon>
        <taxon>Tracheophyta</taxon>
        <taxon>Spermatophyta</taxon>
        <taxon>Magnoliopsida</taxon>
        <taxon>eudicotyledons</taxon>
        <taxon>Gunneridae</taxon>
        <taxon>Pentapetalae</taxon>
        <taxon>rosids</taxon>
        <taxon>fabids</taxon>
        <taxon>Malpighiales</taxon>
        <taxon>Linaceae</taxon>
        <taxon>Linum</taxon>
    </lineage>
</organism>
<sequence length="120" mass="12769">MSHHHLDLEQGHHHLRRGSSIAGSEDVSCFSDTEDGGSTHSQFYATTAGSTYDDYGFASGSDGWDSRRVSCVSEQSVVVAVEIGSGAEAGEGKAHYLAEDRLPDLPSGSEEQQPGIRNSD</sequence>
<comment type="caution">
    <text evidence="2">The sequence shown here is derived from an EMBL/GenBank/DDBJ whole genome shotgun (WGS) entry which is preliminary data.</text>
</comment>
<dbReference type="AlphaFoldDB" id="A0AAV0PK01"/>
<name>A0AAV0PK01_9ROSI</name>
<evidence type="ECO:0000313" key="3">
    <source>
        <dbReference type="Proteomes" id="UP001154282"/>
    </source>
</evidence>
<evidence type="ECO:0000313" key="2">
    <source>
        <dbReference type="EMBL" id="CAI0471211.1"/>
    </source>
</evidence>
<reference evidence="2" key="1">
    <citation type="submission" date="2022-08" db="EMBL/GenBank/DDBJ databases">
        <authorList>
            <person name="Gutierrez-Valencia J."/>
        </authorList>
    </citation>
    <scope>NUCLEOTIDE SEQUENCE</scope>
</reference>
<evidence type="ECO:0000256" key="1">
    <source>
        <dbReference type="SAM" id="MobiDB-lite"/>
    </source>
</evidence>